<comment type="caution">
    <text evidence="2">The sequence shown here is derived from an EMBL/GenBank/DDBJ whole genome shotgun (WGS) entry which is preliminary data.</text>
</comment>
<accession>A0A3C1KHE2</accession>
<gene>
    <name evidence="2" type="ORF">DCP95_16030</name>
</gene>
<sequence length="152" mass="16810">MTGPADSADSGDFHRRPTPAPVPLFHDSREDAPPYAELDAGTLPWSWTIRVNHGTFTVRVRSHVGTRRSADRRAARLVAAAARDYEREKTSRHRVEPITAADHALVRDARVAAAEALADLRNPDAAWQREFNALDTATSPRPLQSHDDTQGE</sequence>
<feature type="region of interest" description="Disordered" evidence="1">
    <location>
        <begin position="1"/>
        <end position="33"/>
    </location>
</feature>
<evidence type="ECO:0000313" key="3">
    <source>
        <dbReference type="Proteomes" id="UP000257479"/>
    </source>
</evidence>
<protein>
    <submittedName>
        <fullName evidence="2">Uncharacterized protein</fullName>
    </submittedName>
</protein>
<feature type="region of interest" description="Disordered" evidence="1">
    <location>
        <begin position="131"/>
        <end position="152"/>
    </location>
</feature>
<organism evidence="2 3">
    <name type="scientific">Microbacterium ginsengisoli</name>
    <dbReference type="NCBI Taxonomy" id="400772"/>
    <lineage>
        <taxon>Bacteria</taxon>
        <taxon>Bacillati</taxon>
        <taxon>Actinomycetota</taxon>
        <taxon>Actinomycetes</taxon>
        <taxon>Micrococcales</taxon>
        <taxon>Microbacteriaceae</taxon>
        <taxon>Microbacterium</taxon>
    </lineage>
</organism>
<name>A0A3C1KHE2_9MICO</name>
<dbReference type="AlphaFoldDB" id="A0A3C1KHE2"/>
<dbReference type="EMBL" id="DMNG01000279">
    <property type="protein sequence ID" value="HAN26055.1"/>
    <property type="molecule type" value="Genomic_DNA"/>
</dbReference>
<proteinExistence type="predicted"/>
<dbReference type="Proteomes" id="UP000257479">
    <property type="component" value="Unassembled WGS sequence"/>
</dbReference>
<evidence type="ECO:0000313" key="2">
    <source>
        <dbReference type="EMBL" id="HAN26055.1"/>
    </source>
</evidence>
<reference evidence="2 3" key="1">
    <citation type="journal article" date="2018" name="Nat. Biotechnol.">
        <title>A standardized bacterial taxonomy based on genome phylogeny substantially revises the tree of life.</title>
        <authorList>
            <person name="Parks D.H."/>
            <person name="Chuvochina M."/>
            <person name="Waite D.W."/>
            <person name="Rinke C."/>
            <person name="Skarshewski A."/>
            <person name="Chaumeil P.A."/>
            <person name="Hugenholtz P."/>
        </authorList>
    </citation>
    <scope>NUCLEOTIDE SEQUENCE [LARGE SCALE GENOMIC DNA]</scope>
    <source>
        <strain evidence="2">UBA9152</strain>
    </source>
</reference>
<evidence type="ECO:0000256" key="1">
    <source>
        <dbReference type="SAM" id="MobiDB-lite"/>
    </source>
</evidence>